<dbReference type="InterPro" id="IPR006260">
    <property type="entry name" value="TonB/TolA_C"/>
</dbReference>
<dbReference type="AlphaFoldDB" id="A0A2U3K825"/>
<keyword evidence="8 10" id="KW-1133">Transmembrane helix</keyword>
<evidence type="ECO:0000313" key="12">
    <source>
        <dbReference type="EMBL" id="SPF35832.1"/>
    </source>
</evidence>
<dbReference type="GO" id="GO:0015031">
    <property type="term" value="P:protein transport"/>
    <property type="evidence" value="ECO:0007669"/>
    <property type="project" value="UniProtKB-KW"/>
</dbReference>
<evidence type="ECO:0000256" key="1">
    <source>
        <dbReference type="ARBA" id="ARBA00004383"/>
    </source>
</evidence>
<evidence type="ECO:0000259" key="11">
    <source>
        <dbReference type="PROSITE" id="PS52015"/>
    </source>
</evidence>
<dbReference type="PROSITE" id="PS52015">
    <property type="entry name" value="TONB_CTD"/>
    <property type="match status" value="1"/>
</dbReference>
<accession>A0A2U3K825</accession>
<organism evidence="12 13">
    <name type="scientific">Candidatus Sulfotelmatobacter kueseliae</name>
    <dbReference type="NCBI Taxonomy" id="2042962"/>
    <lineage>
        <taxon>Bacteria</taxon>
        <taxon>Pseudomonadati</taxon>
        <taxon>Acidobacteriota</taxon>
        <taxon>Terriglobia</taxon>
        <taxon>Terriglobales</taxon>
        <taxon>Candidatus Korobacteraceae</taxon>
        <taxon>Candidatus Sulfotelmatobacter</taxon>
    </lineage>
</organism>
<sequence length="343" mass="35953">MATAYRGFQLGLLPERKVNKRAMAASYGLVTLAVLMLINLSLLLPEKLQLETYHVTELIPMPSLRPEPEPIKPKPVEERPRPLPIVKATEFEQPKLVVPHELRREAPQPVEAPKVVVNQFAAPQIKIATAARPQLVHTGDFQPTGSSQVPTVKAPIDQVQTGGFGDPNGLPGTGKQGAKLYAASLGSFDAPAGPGQGNGSGGAKGIKGTVASADFGTGVATAPKGGGGQVQTGGFGSEQVVHQGPKIVPVDAGPTMPVEITFKPNPVYTAEARSLKIEGEVVLEMSFGANGTLQVNRVVSGLGHGLDEAAITAAKLIRFKPALRSGQPVDSVAIVHVKFQMAY</sequence>
<evidence type="ECO:0000256" key="4">
    <source>
        <dbReference type="ARBA" id="ARBA00022475"/>
    </source>
</evidence>
<feature type="transmembrane region" description="Helical" evidence="10">
    <location>
        <begin position="24"/>
        <end position="44"/>
    </location>
</feature>
<name>A0A2U3K825_9BACT</name>
<dbReference type="GO" id="GO:0055085">
    <property type="term" value="P:transmembrane transport"/>
    <property type="evidence" value="ECO:0007669"/>
    <property type="project" value="InterPro"/>
</dbReference>
<evidence type="ECO:0000256" key="8">
    <source>
        <dbReference type="ARBA" id="ARBA00022989"/>
    </source>
</evidence>
<evidence type="ECO:0000256" key="5">
    <source>
        <dbReference type="ARBA" id="ARBA00022519"/>
    </source>
</evidence>
<gene>
    <name evidence="12" type="ORF">SBA1_1450003</name>
</gene>
<dbReference type="Proteomes" id="UP000238701">
    <property type="component" value="Unassembled WGS sequence"/>
</dbReference>
<evidence type="ECO:0000256" key="2">
    <source>
        <dbReference type="ARBA" id="ARBA00006555"/>
    </source>
</evidence>
<keyword evidence="9 10" id="KW-0472">Membrane</keyword>
<dbReference type="EMBL" id="OMOD01000052">
    <property type="protein sequence ID" value="SPF35832.1"/>
    <property type="molecule type" value="Genomic_DNA"/>
</dbReference>
<dbReference type="InterPro" id="IPR051045">
    <property type="entry name" value="TonB-dependent_transducer"/>
</dbReference>
<keyword evidence="5" id="KW-0997">Cell inner membrane</keyword>
<evidence type="ECO:0000256" key="9">
    <source>
        <dbReference type="ARBA" id="ARBA00023136"/>
    </source>
</evidence>
<dbReference type="SUPFAM" id="SSF74653">
    <property type="entry name" value="TolA/TonB C-terminal domain"/>
    <property type="match status" value="1"/>
</dbReference>
<evidence type="ECO:0000256" key="10">
    <source>
        <dbReference type="SAM" id="Phobius"/>
    </source>
</evidence>
<dbReference type="PANTHER" id="PTHR33446">
    <property type="entry name" value="PROTEIN TONB-RELATED"/>
    <property type="match status" value="1"/>
</dbReference>
<evidence type="ECO:0000256" key="3">
    <source>
        <dbReference type="ARBA" id="ARBA00022448"/>
    </source>
</evidence>
<dbReference type="GO" id="GO:0005886">
    <property type="term" value="C:plasma membrane"/>
    <property type="evidence" value="ECO:0007669"/>
    <property type="project" value="UniProtKB-SubCell"/>
</dbReference>
<keyword evidence="6 10" id="KW-0812">Transmembrane</keyword>
<evidence type="ECO:0000256" key="6">
    <source>
        <dbReference type="ARBA" id="ARBA00022692"/>
    </source>
</evidence>
<feature type="domain" description="TonB C-terminal" evidence="11">
    <location>
        <begin position="253"/>
        <end position="343"/>
    </location>
</feature>
<dbReference type="Pfam" id="PF03544">
    <property type="entry name" value="TonB_C"/>
    <property type="match status" value="1"/>
</dbReference>
<keyword evidence="3" id="KW-0813">Transport</keyword>
<protein>
    <submittedName>
        <fullName evidence="12">Putative TonB-like protein</fullName>
    </submittedName>
</protein>
<dbReference type="OrthoDB" id="115028at2"/>
<dbReference type="Gene3D" id="3.30.1150.10">
    <property type="match status" value="1"/>
</dbReference>
<evidence type="ECO:0000313" key="13">
    <source>
        <dbReference type="Proteomes" id="UP000238701"/>
    </source>
</evidence>
<evidence type="ECO:0000256" key="7">
    <source>
        <dbReference type="ARBA" id="ARBA00022927"/>
    </source>
</evidence>
<proteinExistence type="inferred from homology"/>
<comment type="similarity">
    <text evidence="2">Belongs to the TonB family.</text>
</comment>
<reference evidence="13" key="1">
    <citation type="submission" date="2018-02" db="EMBL/GenBank/DDBJ databases">
        <authorList>
            <person name="Hausmann B."/>
        </authorList>
    </citation>
    <scope>NUCLEOTIDE SEQUENCE [LARGE SCALE GENOMIC DNA]</scope>
    <source>
        <strain evidence="13">Peat soil MAG SbA1</strain>
    </source>
</reference>
<keyword evidence="4" id="KW-1003">Cell membrane</keyword>
<dbReference type="NCBIfam" id="TIGR01352">
    <property type="entry name" value="tonB_Cterm"/>
    <property type="match status" value="1"/>
</dbReference>
<keyword evidence="7" id="KW-0653">Protein transport</keyword>
<comment type="subcellular location">
    <subcellularLocation>
        <location evidence="1">Cell inner membrane</location>
        <topology evidence="1">Single-pass membrane protein</topology>
        <orientation evidence="1">Periplasmic side</orientation>
    </subcellularLocation>
</comment>
<dbReference type="InterPro" id="IPR037682">
    <property type="entry name" value="TonB_C"/>
</dbReference>